<dbReference type="PANTHER" id="PTHR10044:SF139">
    <property type="entry name" value="DEATH-ASSOCIATED INHIBITOR OF APOPTOSIS 2"/>
    <property type="match status" value="1"/>
</dbReference>
<keyword evidence="2 4" id="KW-0863">Zinc-finger</keyword>
<feature type="domain" description="RING-type" evidence="5">
    <location>
        <begin position="237"/>
        <end position="272"/>
    </location>
</feature>
<dbReference type="GO" id="GO:0008270">
    <property type="term" value="F:zinc ion binding"/>
    <property type="evidence" value="ECO:0007669"/>
    <property type="project" value="UniProtKB-KW"/>
</dbReference>
<dbReference type="GO" id="GO:0043027">
    <property type="term" value="F:cysteine-type endopeptidase inhibitor activity involved in apoptotic process"/>
    <property type="evidence" value="ECO:0007669"/>
    <property type="project" value="TreeGrafter"/>
</dbReference>
<organism evidence="6 7">
    <name type="scientific">Dreissena polymorpha</name>
    <name type="common">Zebra mussel</name>
    <name type="synonym">Mytilus polymorpha</name>
    <dbReference type="NCBI Taxonomy" id="45954"/>
    <lineage>
        <taxon>Eukaryota</taxon>
        <taxon>Metazoa</taxon>
        <taxon>Spiralia</taxon>
        <taxon>Lophotrochozoa</taxon>
        <taxon>Mollusca</taxon>
        <taxon>Bivalvia</taxon>
        <taxon>Autobranchia</taxon>
        <taxon>Heteroconchia</taxon>
        <taxon>Euheterodonta</taxon>
        <taxon>Imparidentia</taxon>
        <taxon>Neoheterodontei</taxon>
        <taxon>Myida</taxon>
        <taxon>Dreissenoidea</taxon>
        <taxon>Dreissenidae</taxon>
        <taxon>Dreissena</taxon>
    </lineage>
</organism>
<evidence type="ECO:0000256" key="2">
    <source>
        <dbReference type="ARBA" id="ARBA00022771"/>
    </source>
</evidence>
<evidence type="ECO:0000313" key="6">
    <source>
        <dbReference type="EMBL" id="KAH3724431.1"/>
    </source>
</evidence>
<dbReference type="GO" id="GO:0051726">
    <property type="term" value="P:regulation of cell cycle"/>
    <property type="evidence" value="ECO:0007669"/>
    <property type="project" value="TreeGrafter"/>
</dbReference>
<dbReference type="GO" id="GO:0061630">
    <property type="term" value="F:ubiquitin protein ligase activity"/>
    <property type="evidence" value="ECO:0007669"/>
    <property type="project" value="TreeGrafter"/>
</dbReference>
<keyword evidence="7" id="KW-1185">Reference proteome</keyword>
<evidence type="ECO:0000259" key="5">
    <source>
        <dbReference type="PROSITE" id="PS50089"/>
    </source>
</evidence>
<dbReference type="Gene3D" id="1.10.1170.10">
    <property type="entry name" value="Inhibitor Of Apoptosis Protein (2mihbC-IAP-1), Chain A"/>
    <property type="match status" value="2"/>
</dbReference>
<dbReference type="Proteomes" id="UP000828390">
    <property type="component" value="Unassembled WGS sequence"/>
</dbReference>
<dbReference type="GO" id="GO:0005737">
    <property type="term" value="C:cytoplasm"/>
    <property type="evidence" value="ECO:0007669"/>
    <property type="project" value="TreeGrafter"/>
</dbReference>
<dbReference type="InterPro" id="IPR050784">
    <property type="entry name" value="IAP"/>
</dbReference>
<dbReference type="CDD" id="cd00022">
    <property type="entry name" value="BIR"/>
    <property type="match status" value="1"/>
</dbReference>
<dbReference type="InterPro" id="IPR013083">
    <property type="entry name" value="Znf_RING/FYVE/PHD"/>
</dbReference>
<accession>A0A9D4CHM5</accession>
<dbReference type="GO" id="GO:0005634">
    <property type="term" value="C:nucleus"/>
    <property type="evidence" value="ECO:0007669"/>
    <property type="project" value="TreeGrafter"/>
</dbReference>
<dbReference type="Pfam" id="PF00653">
    <property type="entry name" value="BIR"/>
    <property type="match status" value="2"/>
</dbReference>
<dbReference type="PROSITE" id="PS50089">
    <property type="entry name" value="ZF_RING_2"/>
    <property type="match status" value="1"/>
</dbReference>
<dbReference type="GO" id="GO:0043066">
    <property type="term" value="P:negative regulation of apoptotic process"/>
    <property type="evidence" value="ECO:0007669"/>
    <property type="project" value="TreeGrafter"/>
</dbReference>
<dbReference type="InterPro" id="IPR001841">
    <property type="entry name" value="Znf_RING"/>
</dbReference>
<dbReference type="Pfam" id="PF13920">
    <property type="entry name" value="zf-C3HC4_3"/>
    <property type="match status" value="1"/>
</dbReference>
<dbReference type="SMART" id="SM00238">
    <property type="entry name" value="BIR"/>
    <property type="match status" value="2"/>
</dbReference>
<dbReference type="Gene3D" id="3.30.40.10">
    <property type="entry name" value="Zinc/RING finger domain, C3HC4 (zinc finger)"/>
    <property type="match status" value="1"/>
</dbReference>
<name>A0A9D4CHM5_DREPO</name>
<dbReference type="EMBL" id="JAIWYP010000012">
    <property type="protein sequence ID" value="KAH3724431.1"/>
    <property type="molecule type" value="Genomic_DNA"/>
</dbReference>
<evidence type="ECO:0000313" key="7">
    <source>
        <dbReference type="Proteomes" id="UP000828390"/>
    </source>
</evidence>
<evidence type="ECO:0000256" key="3">
    <source>
        <dbReference type="ARBA" id="ARBA00022833"/>
    </source>
</evidence>
<proteinExistence type="inferred from homology"/>
<dbReference type="PROSITE" id="PS50143">
    <property type="entry name" value="BIR_REPEAT_2"/>
    <property type="match status" value="2"/>
</dbReference>
<reference evidence="6" key="1">
    <citation type="journal article" date="2019" name="bioRxiv">
        <title>The Genome of the Zebra Mussel, Dreissena polymorpha: A Resource for Invasive Species Research.</title>
        <authorList>
            <person name="McCartney M.A."/>
            <person name="Auch B."/>
            <person name="Kono T."/>
            <person name="Mallez S."/>
            <person name="Zhang Y."/>
            <person name="Obille A."/>
            <person name="Becker A."/>
            <person name="Abrahante J.E."/>
            <person name="Garbe J."/>
            <person name="Badalamenti J.P."/>
            <person name="Herman A."/>
            <person name="Mangelson H."/>
            <person name="Liachko I."/>
            <person name="Sullivan S."/>
            <person name="Sone E.D."/>
            <person name="Koren S."/>
            <person name="Silverstein K.A.T."/>
            <person name="Beckman K.B."/>
            <person name="Gohl D.M."/>
        </authorList>
    </citation>
    <scope>NUCLEOTIDE SEQUENCE</scope>
    <source>
        <strain evidence="6">Duluth1</strain>
        <tissue evidence="6">Whole animal</tissue>
    </source>
</reference>
<sequence length="284" mass="32187">MNLETNRLLTFENFPTDPCVSVLRLAQQGFYFTREDSKVMCFFCRNTHGDWNTDGFFYDISGLHHPGCTPQTRDTRGNIPLGYERAPQRNRGRNGAPNLPHPGVSDLINATAVSEETASHLGIHTNRPLNPPQAILHRRITSFRNSPTNIRARAEQMAEAGLYYTGIADCVECFYCGGVHRSWESADDPWTEHSRWFPNCTFVQLNSTRNSNHLAVTRSISNAHIDLTQTGNAQPRCAVCRIRRSNVVIEPCHHLVTCVECSESLFRCPECHELIRASMEVCFY</sequence>
<dbReference type="AlphaFoldDB" id="A0A9D4CHM5"/>
<comment type="caution">
    <text evidence="6">The sequence shown here is derived from an EMBL/GenBank/DDBJ whole genome shotgun (WGS) entry which is preliminary data.</text>
</comment>
<dbReference type="PANTHER" id="PTHR10044">
    <property type="entry name" value="INHIBITOR OF APOPTOSIS"/>
    <property type="match status" value="1"/>
</dbReference>
<dbReference type="SUPFAM" id="SSF57924">
    <property type="entry name" value="Inhibitor of apoptosis (IAP) repeat"/>
    <property type="match status" value="2"/>
</dbReference>
<reference evidence="6" key="2">
    <citation type="submission" date="2020-11" db="EMBL/GenBank/DDBJ databases">
        <authorList>
            <person name="McCartney M.A."/>
            <person name="Auch B."/>
            <person name="Kono T."/>
            <person name="Mallez S."/>
            <person name="Becker A."/>
            <person name="Gohl D.M."/>
            <person name="Silverstein K.A.T."/>
            <person name="Koren S."/>
            <person name="Bechman K.B."/>
            <person name="Herman A."/>
            <person name="Abrahante J.E."/>
            <person name="Garbe J."/>
        </authorList>
    </citation>
    <scope>NUCLEOTIDE SEQUENCE</scope>
    <source>
        <strain evidence="6">Duluth1</strain>
        <tissue evidence="6">Whole animal</tissue>
    </source>
</reference>
<evidence type="ECO:0000256" key="4">
    <source>
        <dbReference type="PROSITE-ProRule" id="PRU00175"/>
    </source>
</evidence>
<evidence type="ECO:0000256" key="1">
    <source>
        <dbReference type="ARBA" id="ARBA00006672"/>
    </source>
</evidence>
<protein>
    <recommendedName>
        <fullName evidence="5">RING-type domain-containing protein</fullName>
    </recommendedName>
</protein>
<dbReference type="GO" id="GO:0031398">
    <property type="term" value="P:positive regulation of protein ubiquitination"/>
    <property type="evidence" value="ECO:0007669"/>
    <property type="project" value="TreeGrafter"/>
</dbReference>
<dbReference type="InterPro" id="IPR001370">
    <property type="entry name" value="BIR_rpt"/>
</dbReference>
<keyword evidence="2 4" id="KW-0479">Metal-binding</keyword>
<keyword evidence="3" id="KW-0862">Zinc</keyword>
<comment type="similarity">
    <text evidence="1">Belongs to the IAP family.</text>
</comment>
<dbReference type="OrthoDB" id="6152041at2759"/>
<gene>
    <name evidence="6" type="ORF">DPMN_050247</name>
</gene>